<proteinExistence type="predicted"/>
<accession>N0BJ48</accession>
<gene>
    <name evidence="2" type="ORF">Asulf_00459</name>
</gene>
<dbReference type="KEGG" id="ast:Asulf_00459"/>
<feature type="domain" description="PIN" evidence="1">
    <location>
        <begin position="54"/>
        <end position="122"/>
    </location>
</feature>
<dbReference type="eggNOG" id="arCOG09590">
    <property type="taxonomic scope" value="Archaea"/>
</dbReference>
<organism evidence="2 3">
    <name type="scientific">Archaeoglobus sulfaticallidus PM70-1</name>
    <dbReference type="NCBI Taxonomy" id="387631"/>
    <lineage>
        <taxon>Archaea</taxon>
        <taxon>Methanobacteriati</taxon>
        <taxon>Methanobacteriota</taxon>
        <taxon>Archaeoglobi</taxon>
        <taxon>Archaeoglobales</taxon>
        <taxon>Archaeoglobaceae</taxon>
        <taxon>Archaeoglobus</taxon>
    </lineage>
</organism>
<dbReference type="Pfam" id="PF01850">
    <property type="entry name" value="PIN"/>
    <property type="match status" value="1"/>
</dbReference>
<dbReference type="EMBL" id="CP005290">
    <property type="protein sequence ID" value="AGK60486.1"/>
    <property type="molecule type" value="Genomic_DNA"/>
</dbReference>
<dbReference type="Gene3D" id="3.40.50.1010">
    <property type="entry name" value="5'-nuclease"/>
    <property type="match status" value="1"/>
</dbReference>
<keyword evidence="3" id="KW-1185">Reference proteome</keyword>
<dbReference type="HOGENOM" id="CLU_111934_0_0_2"/>
<evidence type="ECO:0000313" key="2">
    <source>
        <dbReference type="EMBL" id="AGK60486.1"/>
    </source>
</evidence>
<dbReference type="InterPro" id="IPR002716">
    <property type="entry name" value="PIN_dom"/>
</dbReference>
<dbReference type="STRING" id="387631.Asulf_00459"/>
<dbReference type="Proteomes" id="UP000013307">
    <property type="component" value="Chromosome"/>
</dbReference>
<sequence>MRVYMDVCCFNRPFDDQTQDRIRIESEAVLAILNRCMDDWILVGSEVADYEISKIPDEERRRKVEILASISKEKVIVDDNIVKRALELEKIGLKPVDALHVACAEKSADVMLTTDDEIVKKVEANKDIIKVRVENPVRWLMEVLE</sequence>
<evidence type="ECO:0000259" key="1">
    <source>
        <dbReference type="Pfam" id="PF01850"/>
    </source>
</evidence>
<dbReference type="AlphaFoldDB" id="N0BJ48"/>
<dbReference type="SUPFAM" id="SSF88723">
    <property type="entry name" value="PIN domain-like"/>
    <property type="match status" value="1"/>
</dbReference>
<dbReference type="InterPro" id="IPR029060">
    <property type="entry name" value="PIN-like_dom_sf"/>
</dbReference>
<dbReference type="GeneID" id="15392105"/>
<dbReference type="OrthoDB" id="115459at2157"/>
<dbReference type="RefSeq" id="WP_015590085.1">
    <property type="nucleotide sequence ID" value="NC_021169.1"/>
</dbReference>
<evidence type="ECO:0000313" key="3">
    <source>
        <dbReference type="Proteomes" id="UP000013307"/>
    </source>
</evidence>
<reference evidence="2 3" key="1">
    <citation type="journal article" date="2013" name="Genome Announc.">
        <title>Complete Genome Sequence of the Thermophilic and Facultatively Chemolithoautotrophic Sulfate Reducer Archaeoglobus sulfaticallidus Strain PM70-1T.</title>
        <authorList>
            <person name="Stokke R."/>
            <person name="Hocking W.P."/>
            <person name="Steinsbu B.O."/>
            <person name="Steen I.H."/>
        </authorList>
    </citation>
    <scope>NUCLEOTIDE SEQUENCE [LARGE SCALE GENOMIC DNA]</scope>
    <source>
        <strain evidence="2">PM70-1</strain>
    </source>
</reference>
<name>N0BJ48_9EURY</name>
<protein>
    <recommendedName>
        <fullName evidence="1">PIN domain-containing protein</fullName>
    </recommendedName>
</protein>